<keyword evidence="1" id="KW-0732">Signal</keyword>
<protein>
    <submittedName>
        <fullName evidence="2">Uncharacterized protein</fullName>
    </submittedName>
</protein>
<name>A0A813F325_POLGL</name>
<evidence type="ECO:0000256" key="1">
    <source>
        <dbReference type="SAM" id="SignalP"/>
    </source>
</evidence>
<sequence length="194" mass="21140">VCVPQFLSLRTKMAKAMLATCLFVSAAVVLGQKQYNPDMPTDPMDDAARAIDAMIKGQMVVPRKADNWQNDFCDCVSNGNIAGWYQYASSLYLVETCNIKEGFVLRTGHIQDRHFHPMQAMMTCDVLKLVSYCLSHKAPEAIPMWNQTCREAHYTVPACDANCNAAVPRASGRLGAMAAVAVAVVGAATTLFDA</sequence>
<keyword evidence="3" id="KW-1185">Reference proteome</keyword>
<dbReference type="OrthoDB" id="406611at2759"/>
<comment type="caution">
    <text evidence="2">The sequence shown here is derived from an EMBL/GenBank/DDBJ whole genome shotgun (WGS) entry which is preliminary data.</text>
</comment>
<dbReference type="Proteomes" id="UP000654075">
    <property type="component" value="Unassembled WGS sequence"/>
</dbReference>
<feature type="signal peptide" evidence="1">
    <location>
        <begin position="1"/>
        <end position="31"/>
    </location>
</feature>
<feature type="non-terminal residue" evidence="2">
    <location>
        <position position="194"/>
    </location>
</feature>
<reference evidence="2" key="1">
    <citation type="submission" date="2021-02" db="EMBL/GenBank/DDBJ databases">
        <authorList>
            <person name="Dougan E. K."/>
            <person name="Rhodes N."/>
            <person name="Thang M."/>
            <person name="Chan C."/>
        </authorList>
    </citation>
    <scope>NUCLEOTIDE SEQUENCE</scope>
</reference>
<dbReference type="AlphaFoldDB" id="A0A813F325"/>
<dbReference type="EMBL" id="CAJNNV010018265">
    <property type="protein sequence ID" value="CAE8605744.1"/>
    <property type="molecule type" value="Genomic_DNA"/>
</dbReference>
<gene>
    <name evidence="2" type="ORF">PGLA1383_LOCUS23845</name>
</gene>
<feature type="chain" id="PRO_5032777946" evidence="1">
    <location>
        <begin position="32"/>
        <end position="194"/>
    </location>
</feature>
<evidence type="ECO:0000313" key="3">
    <source>
        <dbReference type="Proteomes" id="UP000654075"/>
    </source>
</evidence>
<accession>A0A813F325</accession>
<proteinExistence type="predicted"/>
<evidence type="ECO:0000313" key="2">
    <source>
        <dbReference type="EMBL" id="CAE8605744.1"/>
    </source>
</evidence>
<organism evidence="2 3">
    <name type="scientific">Polarella glacialis</name>
    <name type="common">Dinoflagellate</name>
    <dbReference type="NCBI Taxonomy" id="89957"/>
    <lineage>
        <taxon>Eukaryota</taxon>
        <taxon>Sar</taxon>
        <taxon>Alveolata</taxon>
        <taxon>Dinophyceae</taxon>
        <taxon>Suessiales</taxon>
        <taxon>Suessiaceae</taxon>
        <taxon>Polarella</taxon>
    </lineage>
</organism>